<keyword evidence="2" id="KW-0540">Nuclease</keyword>
<organism evidence="2 3">
    <name type="scientific">Photobacterium pectinilyticum</name>
    <dbReference type="NCBI Taxonomy" id="2906793"/>
    <lineage>
        <taxon>Bacteria</taxon>
        <taxon>Pseudomonadati</taxon>
        <taxon>Pseudomonadota</taxon>
        <taxon>Gammaproteobacteria</taxon>
        <taxon>Vibrionales</taxon>
        <taxon>Vibrionaceae</taxon>
        <taxon>Photobacterium</taxon>
    </lineage>
</organism>
<dbReference type="InterPro" id="IPR036691">
    <property type="entry name" value="Endo/exonu/phosph_ase_sf"/>
</dbReference>
<comment type="caution">
    <text evidence="2">The sequence shown here is derived from an EMBL/GenBank/DDBJ whole genome shotgun (WGS) entry which is preliminary data.</text>
</comment>
<dbReference type="GO" id="GO:0004519">
    <property type="term" value="F:endonuclease activity"/>
    <property type="evidence" value="ECO:0007669"/>
    <property type="project" value="UniProtKB-KW"/>
</dbReference>
<evidence type="ECO:0000313" key="3">
    <source>
        <dbReference type="Proteomes" id="UP001524460"/>
    </source>
</evidence>
<dbReference type="InterPro" id="IPR005135">
    <property type="entry name" value="Endo/exonuclease/phosphatase"/>
</dbReference>
<dbReference type="Gene3D" id="3.60.10.10">
    <property type="entry name" value="Endonuclease/exonuclease/phosphatase"/>
    <property type="match status" value="1"/>
</dbReference>
<evidence type="ECO:0000313" key="2">
    <source>
        <dbReference type="EMBL" id="MCQ1059326.1"/>
    </source>
</evidence>
<protein>
    <submittedName>
        <fullName evidence="2">Endonuclease/exonuclease/phosphatase family protein</fullName>
    </submittedName>
</protein>
<feature type="domain" description="Endonuclease/exonuclease/phosphatase" evidence="1">
    <location>
        <begin position="4"/>
        <end position="243"/>
    </location>
</feature>
<accession>A0ABT1N3K9</accession>
<dbReference type="Proteomes" id="UP001524460">
    <property type="component" value="Unassembled WGS sequence"/>
</dbReference>
<reference evidence="2 3" key="1">
    <citation type="submission" date="2022-07" db="EMBL/GenBank/DDBJ databases">
        <title>Photobacterium pectinilyticum sp. nov., a marine bacterium isolated from surface seawater of Qingdao offshore.</title>
        <authorList>
            <person name="Wang X."/>
        </authorList>
    </citation>
    <scope>NUCLEOTIDE SEQUENCE [LARGE SCALE GENOMIC DNA]</scope>
    <source>
        <strain evidence="2 3">ZSDE20</strain>
    </source>
</reference>
<proteinExistence type="predicted"/>
<keyword evidence="3" id="KW-1185">Reference proteome</keyword>
<keyword evidence="2" id="KW-0255">Endonuclease</keyword>
<dbReference type="Pfam" id="PF03372">
    <property type="entry name" value="Exo_endo_phos"/>
    <property type="match status" value="1"/>
</dbReference>
<keyword evidence="2" id="KW-0378">Hydrolase</keyword>
<dbReference type="EMBL" id="JANEYT010000034">
    <property type="protein sequence ID" value="MCQ1059326.1"/>
    <property type="molecule type" value="Genomic_DNA"/>
</dbReference>
<name>A0ABT1N3K9_9GAMM</name>
<sequence length="281" mass="32942">MITSWNLNWLSDAKPKVKRHSNIPTRRTSDYRAFANIINDISPDVLAFQEVANHQSIKKIISLDKYQVAFSSRQVISNDEIWSQFVGFAIRKGLNYHRHPDLHQLDIWNNQYLRYGVDVTLYQDGKQSLRLLNVHLKSGCYSNRHRNKSCTVLREQFKVLAQWMSQRQAEQQPFIILGDFNRRLAQKGDTYWQGLTSKVSTPAPILMTEGIKSQCRSQAYNKRKRRWEVRQYPGFIDHFIIDGRITEKDTEVSFSEYLFSGQQLKQFQLSDHCPLSISVQL</sequence>
<dbReference type="SUPFAM" id="SSF56219">
    <property type="entry name" value="DNase I-like"/>
    <property type="match status" value="1"/>
</dbReference>
<dbReference type="RefSeq" id="WP_255043363.1">
    <property type="nucleotide sequence ID" value="NZ_JANEYT010000034.1"/>
</dbReference>
<evidence type="ECO:0000259" key="1">
    <source>
        <dbReference type="Pfam" id="PF03372"/>
    </source>
</evidence>
<gene>
    <name evidence="2" type="ORF">NHN17_14840</name>
</gene>